<dbReference type="InterPro" id="IPR050951">
    <property type="entry name" value="Retrovirus_Pol_polyprotein"/>
</dbReference>
<dbReference type="InterPro" id="IPR001878">
    <property type="entry name" value="Znf_CCHC"/>
</dbReference>
<sequence length="567" mass="65352">MSSTRKKSGVANFLVWLMSSFIRHSLNLSNGNTPVSLQRDKLKAVDSEENENFHQDKNESSKIKFSLSHSGTDVDGRSRQLKRSRSSKSSTTFLKNRKENESDDDDNDTSDDYSDDDDDDNDDGDESDDDEEEERKEREKRRRYRQNNRFKNVLDSVTHEQENKNIDALETKYGYNYYQYLSGRKFVDRVCNLWHILFLFLSMCLVMAGVLLRFFFGSYLIVHIQGLPAFTMYSSFVKRVSSDTDFHFSGYIQDLGYHLITLNSMFVICSLSYMIYPLHKFTFTIPVVCFISGTSSIIEMAVININYNTGISKNEAVMIRMQNRLREEYQIKGANEFSVSYDYISIMQHHNPRPSTIVQRFKFNTRVRAQEESIRAYVAELKRLTEFCEYGDKLEEMLRDRLVCGVNDRKIQQRLLSEGNLTFAKALEIAQAMETAAGDVNDLALRTEQISVLKERPASFNRTSQKPCYRCGGPHIHSGCKFKESKCFKCQKIGHIAKVCRSSESTNSTSGSRPYKAYTLEEQDIDNEEESFALFTMFSSSEPIHKDLRINGVNIKFQVDTGASLLL</sequence>
<feature type="transmembrane region" description="Helical" evidence="3">
    <location>
        <begin position="283"/>
        <end position="303"/>
    </location>
</feature>
<feature type="domain" description="CCHC-type" evidence="4">
    <location>
        <begin position="486"/>
        <end position="502"/>
    </location>
</feature>
<accession>A0AAV4EK38</accession>
<evidence type="ECO:0000313" key="6">
    <source>
        <dbReference type="Proteomes" id="UP000762676"/>
    </source>
</evidence>
<evidence type="ECO:0000313" key="5">
    <source>
        <dbReference type="EMBL" id="GFR61085.1"/>
    </source>
</evidence>
<gene>
    <name evidence="5" type="ORF">ElyMa_005423800</name>
</gene>
<evidence type="ECO:0000259" key="4">
    <source>
        <dbReference type="PROSITE" id="PS50158"/>
    </source>
</evidence>
<dbReference type="GO" id="GO:0003676">
    <property type="term" value="F:nucleic acid binding"/>
    <property type="evidence" value="ECO:0007669"/>
    <property type="project" value="InterPro"/>
</dbReference>
<keyword evidence="3" id="KW-0812">Transmembrane</keyword>
<evidence type="ECO:0000256" key="2">
    <source>
        <dbReference type="SAM" id="MobiDB-lite"/>
    </source>
</evidence>
<dbReference type="PROSITE" id="PS50158">
    <property type="entry name" value="ZF_CCHC"/>
    <property type="match status" value="1"/>
</dbReference>
<dbReference type="AlphaFoldDB" id="A0AAV4EK38"/>
<dbReference type="InterPro" id="IPR036875">
    <property type="entry name" value="Znf_CCHC_sf"/>
</dbReference>
<keyword evidence="3" id="KW-1133">Transmembrane helix</keyword>
<dbReference type="Gene3D" id="4.10.60.10">
    <property type="entry name" value="Zinc finger, CCHC-type"/>
    <property type="match status" value="1"/>
</dbReference>
<dbReference type="GO" id="GO:0008270">
    <property type="term" value="F:zinc ion binding"/>
    <property type="evidence" value="ECO:0007669"/>
    <property type="project" value="UniProtKB-KW"/>
</dbReference>
<dbReference type="Pfam" id="PF00098">
    <property type="entry name" value="zf-CCHC"/>
    <property type="match status" value="1"/>
</dbReference>
<feature type="compositionally biased region" description="Acidic residues" evidence="2">
    <location>
        <begin position="101"/>
        <end position="134"/>
    </location>
</feature>
<feature type="compositionally biased region" description="Basic and acidic residues" evidence="2">
    <location>
        <begin position="38"/>
        <end position="62"/>
    </location>
</feature>
<organism evidence="5 6">
    <name type="scientific">Elysia marginata</name>
    <dbReference type="NCBI Taxonomy" id="1093978"/>
    <lineage>
        <taxon>Eukaryota</taxon>
        <taxon>Metazoa</taxon>
        <taxon>Spiralia</taxon>
        <taxon>Lophotrochozoa</taxon>
        <taxon>Mollusca</taxon>
        <taxon>Gastropoda</taxon>
        <taxon>Heterobranchia</taxon>
        <taxon>Euthyneura</taxon>
        <taxon>Panpulmonata</taxon>
        <taxon>Sacoglossa</taxon>
        <taxon>Placobranchoidea</taxon>
        <taxon>Plakobranchidae</taxon>
        <taxon>Elysia</taxon>
    </lineage>
</organism>
<keyword evidence="6" id="KW-1185">Reference proteome</keyword>
<name>A0AAV4EK38_9GAST</name>
<feature type="transmembrane region" description="Helical" evidence="3">
    <location>
        <begin position="193"/>
        <end position="212"/>
    </location>
</feature>
<evidence type="ECO:0000256" key="3">
    <source>
        <dbReference type="SAM" id="Phobius"/>
    </source>
</evidence>
<feature type="compositionally biased region" description="Polar residues" evidence="2">
    <location>
        <begin position="27"/>
        <end position="36"/>
    </location>
</feature>
<dbReference type="PANTHER" id="PTHR37984">
    <property type="entry name" value="PROTEIN CBG26694"/>
    <property type="match status" value="1"/>
</dbReference>
<keyword evidence="1" id="KW-0862">Zinc</keyword>
<dbReference type="PANTHER" id="PTHR37984:SF5">
    <property type="entry name" value="PROTEIN NYNRIN-LIKE"/>
    <property type="match status" value="1"/>
</dbReference>
<dbReference type="Proteomes" id="UP000762676">
    <property type="component" value="Unassembled WGS sequence"/>
</dbReference>
<feature type="region of interest" description="Disordered" evidence="2">
    <location>
        <begin position="27"/>
        <end position="143"/>
    </location>
</feature>
<dbReference type="SMART" id="SM00343">
    <property type="entry name" value="ZnF_C2HC"/>
    <property type="match status" value="2"/>
</dbReference>
<reference evidence="5 6" key="1">
    <citation type="journal article" date="2021" name="Elife">
        <title>Chloroplast acquisition without the gene transfer in kleptoplastic sea slugs, Plakobranchus ocellatus.</title>
        <authorList>
            <person name="Maeda T."/>
            <person name="Takahashi S."/>
            <person name="Yoshida T."/>
            <person name="Shimamura S."/>
            <person name="Takaki Y."/>
            <person name="Nagai Y."/>
            <person name="Toyoda A."/>
            <person name="Suzuki Y."/>
            <person name="Arimoto A."/>
            <person name="Ishii H."/>
            <person name="Satoh N."/>
            <person name="Nishiyama T."/>
            <person name="Hasebe M."/>
            <person name="Maruyama T."/>
            <person name="Minagawa J."/>
            <person name="Obokata J."/>
            <person name="Shigenobu S."/>
        </authorList>
    </citation>
    <scope>NUCLEOTIDE SEQUENCE [LARGE SCALE GENOMIC DNA]</scope>
</reference>
<keyword evidence="1" id="KW-0479">Metal-binding</keyword>
<comment type="caution">
    <text evidence="5">The sequence shown here is derived from an EMBL/GenBank/DDBJ whole genome shotgun (WGS) entry which is preliminary data.</text>
</comment>
<dbReference type="EMBL" id="BMAT01010806">
    <property type="protein sequence ID" value="GFR61085.1"/>
    <property type="molecule type" value="Genomic_DNA"/>
</dbReference>
<keyword evidence="1" id="KW-0863">Zinc-finger</keyword>
<protein>
    <submittedName>
        <fullName evidence="5">Polyprotein</fullName>
    </submittedName>
</protein>
<evidence type="ECO:0000256" key="1">
    <source>
        <dbReference type="PROSITE-ProRule" id="PRU00047"/>
    </source>
</evidence>
<proteinExistence type="predicted"/>
<dbReference type="SUPFAM" id="SSF57756">
    <property type="entry name" value="Retrovirus zinc finger-like domains"/>
    <property type="match status" value="1"/>
</dbReference>
<keyword evidence="3" id="KW-0472">Membrane</keyword>
<feature type="transmembrane region" description="Helical" evidence="3">
    <location>
        <begin position="256"/>
        <end position="276"/>
    </location>
</feature>